<evidence type="ECO:0000313" key="1">
    <source>
        <dbReference type="EMBL" id="OQP62211.1"/>
    </source>
</evidence>
<organism evidence="1 2">
    <name type="scientific">Niastella populi</name>
    <dbReference type="NCBI Taxonomy" id="550983"/>
    <lineage>
        <taxon>Bacteria</taxon>
        <taxon>Pseudomonadati</taxon>
        <taxon>Bacteroidota</taxon>
        <taxon>Chitinophagia</taxon>
        <taxon>Chitinophagales</taxon>
        <taxon>Chitinophagaceae</taxon>
        <taxon>Niastella</taxon>
    </lineage>
</organism>
<name>A0A1V9FV66_9BACT</name>
<reference evidence="2" key="1">
    <citation type="submission" date="2016-04" db="EMBL/GenBank/DDBJ databases">
        <authorList>
            <person name="Chen L."/>
            <person name="Zhuang W."/>
            <person name="Wang G."/>
        </authorList>
    </citation>
    <scope>NUCLEOTIDE SEQUENCE [LARGE SCALE GENOMIC DNA]</scope>
    <source>
        <strain evidence="2">208</strain>
    </source>
</reference>
<dbReference type="Proteomes" id="UP000192276">
    <property type="component" value="Unassembled WGS sequence"/>
</dbReference>
<dbReference type="STRING" id="550983.A4R26_18215"/>
<sequence>MNPFSTYKNLLGAFLLALYAFVATPVQYWHHHKTIHGAKKTHAADSQQQLLFQDDGSQQDANCPVCSHKYATYSEIAITASNLGHHVTGPQLGYYQLPAVTAPSFPLPNKGPPVV</sequence>
<evidence type="ECO:0000313" key="2">
    <source>
        <dbReference type="Proteomes" id="UP000192276"/>
    </source>
</evidence>
<dbReference type="AlphaFoldDB" id="A0A1V9FV66"/>
<accession>A0A1V9FV66</accession>
<proteinExistence type="predicted"/>
<evidence type="ECO:0008006" key="3">
    <source>
        <dbReference type="Google" id="ProtNLM"/>
    </source>
</evidence>
<gene>
    <name evidence="1" type="ORF">A4R26_18215</name>
</gene>
<dbReference type="EMBL" id="LWBP01000123">
    <property type="protein sequence ID" value="OQP62211.1"/>
    <property type="molecule type" value="Genomic_DNA"/>
</dbReference>
<comment type="caution">
    <text evidence="1">The sequence shown here is derived from an EMBL/GenBank/DDBJ whole genome shotgun (WGS) entry which is preliminary data.</text>
</comment>
<keyword evidence="2" id="KW-1185">Reference proteome</keyword>
<protein>
    <recommendedName>
        <fullName evidence="3">DUF2946 domain-containing protein</fullName>
    </recommendedName>
</protein>